<sequence length="65" mass="7632">MHSLITIKTPHEVIKLLDNLEKYNIKTVTDWVRDKKQTWVLVALLPAFTKMSYDIWINSPFTTNA</sequence>
<name>A0ACA9N9F3_9GLOM</name>
<proteinExistence type="predicted"/>
<evidence type="ECO:0000313" key="1">
    <source>
        <dbReference type="EMBL" id="CAG8643253.1"/>
    </source>
</evidence>
<evidence type="ECO:0000313" key="2">
    <source>
        <dbReference type="Proteomes" id="UP000789920"/>
    </source>
</evidence>
<gene>
    <name evidence="1" type="ORF">RPERSI_LOCUS7565</name>
</gene>
<protein>
    <submittedName>
        <fullName evidence="1">23342_t:CDS:1</fullName>
    </submittedName>
</protein>
<dbReference type="EMBL" id="CAJVQC010012944">
    <property type="protein sequence ID" value="CAG8643253.1"/>
    <property type="molecule type" value="Genomic_DNA"/>
</dbReference>
<reference evidence="1" key="1">
    <citation type="submission" date="2021-06" db="EMBL/GenBank/DDBJ databases">
        <authorList>
            <person name="Kallberg Y."/>
            <person name="Tangrot J."/>
            <person name="Rosling A."/>
        </authorList>
    </citation>
    <scope>NUCLEOTIDE SEQUENCE</scope>
    <source>
        <strain evidence="1">MA461A</strain>
    </source>
</reference>
<organism evidence="1 2">
    <name type="scientific">Racocetra persica</name>
    <dbReference type="NCBI Taxonomy" id="160502"/>
    <lineage>
        <taxon>Eukaryota</taxon>
        <taxon>Fungi</taxon>
        <taxon>Fungi incertae sedis</taxon>
        <taxon>Mucoromycota</taxon>
        <taxon>Glomeromycotina</taxon>
        <taxon>Glomeromycetes</taxon>
        <taxon>Diversisporales</taxon>
        <taxon>Gigasporaceae</taxon>
        <taxon>Racocetra</taxon>
    </lineage>
</organism>
<dbReference type="Proteomes" id="UP000789920">
    <property type="component" value="Unassembled WGS sequence"/>
</dbReference>
<keyword evidence="2" id="KW-1185">Reference proteome</keyword>
<feature type="non-terminal residue" evidence="1">
    <location>
        <position position="65"/>
    </location>
</feature>
<accession>A0ACA9N9F3</accession>
<comment type="caution">
    <text evidence="1">The sequence shown here is derived from an EMBL/GenBank/DDBJ whole genome shotgun (WGS) entry which is preliminary data.</text>
</comment>